<gene>
    <name evidence="1" type="ORF">ENM15_04040</name>
</gene>
<evidence type="ECO:0008006" key="2">
    <source>
        <dbReference type="Google" id="ProtNLM"/>
    </source>
</evidence>
<sequence length="583" mass="68113">MKVAIHVTHEALYKVGGIGEVINQLCTSPSYLSFFDKTLLYGPLFEYIGSPSTRLGKDGTVFYSSKDLYDTKNFSQLFKFFLEKYNIDIVYGERKIVNELNPKKTSIVEVLLVDITHMNKEVVNFFKYLFWENFGLSSDKYEQDWDFEQYFRIGIPYFELISLLYPSAKEFFHFAHEYMGIPSLLSLELNPPFKAHIHKRIFYAHEVAPVRRIVENLGGADISFYNILKFGKEKNLSLEDIFGPQEDWYRTPLVKLAKRFDKIFAVGDWVVEEYKFLCPDVSEEKIAVVYNATSSDHYGLEDKLKSQEKIKKDLKKRFGLSEIDLIITHVCRLVKSKGIWRDFILLPYLDNFFEKNNLYGIYILLSSLVATGRSIQEVEKMVKDYCWPFEHRVGWPDLIGYEIEIYKYVKTFNLKSKNIKALFINQFGLSKRKCPTLFTEDIDTLDLRVGSDIELGMSIYEPFGIAHIETLPLGGFSIHSTSCGVSFFLEKIFENTFKPYFSLDFISTGENFSLESLKNLTEEKRYALEEYYIANNISKIFEKIPKTLKNKEKFLDKIGKLGHKLNWDYVIETYFIPQVKSLF</sequence>
<reference evidence="1" key="1">
    <citation type="journal article" date="2020" name="mSystems">
        <title>Genome- and Community-Level Interaction Insights into Carbon Utilization and Element Cycling Functions of Hydrothermarchaeota in Hydrothermal Sediment.</title>
        <authorList>
            <person name="Zhou Z."/>
            <person name="Liu Y."/>
            <person name="Xu W."/>
            <person name="Pan J."/>
            <person name="Luo Z.H."/>
            <person name="Li M."/>
        </authorList>
    </citation>
    <scope>NUCLEOTIDE SEQUENCE [LARGE SCALE GENOMIC DNA]</scope>
    <source>
        <strain evidence="1">SpSt-106</strain>
    </source>
</reference>
<dbReference type="SUPFAM" id="SSF53756">
    <property type="entry name" value="UDP-Glycosyltransferase/glycogen phosphorylase"/>
    <property type="match status" value="1"/>
</dbReference>
<organism evidence="1">
    <name type="scientific">Thermodesulfobacterium geofontis</name>
    <dbReference type="NCBI Taxonomy" id="1295609"/>
    <lineage>
        <taxon>Bacteria</taxon>
        <taxon>Pseudomonadati</taxon>
        <taxon>Thermodesulfobacteriota</taxon>
        <taxon>Thermodesulfobacteria</taxon>
        <taxon>Thermodesulfobacteriales</taxon>
        <taxon>Thermodesulfobacteriaceae</taxon>
        <taxon>Thermodesulfobacterium</taxon>
    </lineage>
</organism>
<dbReference type="Gene3D" id="3.40.50.2000">
    <property type="entry name" value="Glycogen Phosphorylase B"/>
    <property type="match status" value="2"/>
</dbReference>
<evidence type="ECO:0000313" key="1">
    <source>
        <dbReference type="EMBL" id="HHQ15969.1"/>
    </source>
</evidence>
<name>A0A7V5XGD8_9BACT</name>
<comment type="caution">
    <text evidence="1">The sequence shown here is derived from an EMBL/GenBank/DDBJ whole genome shotgun (WGS) entry which is preliminary data.</text>
</comment>
<protein>
    <recommendedName>
        <fullName evidence="2">Starch synthase catalytic domain-containing protein</fullName>
    </recommendedName>
</protein>
<dbReference type="EMBL" id="DRWR01000073">
    <property type="protein sequence ID" value="HHQ15969.1"/>
    <property type="molecule type" value="Genomic_DNA"/>
</dbReference>
<proteinExistence type="predicted"/>
<dbReference type="AlphaFoldDB" id="A0A7V5XGD8"/>
<accession>A0A7V5XGD8</accession>